<sequence length="191" mass="21925">MNFYDDPVNVKKYIKMCNGYDGTNIYKLLSKSLPVGSTLLELGSGGGLDIEYLKRVYSITGSDLSEAFLNVCKEKHPEVPFIKLNAKNLELSELYDCIYSNKVLHHFTKEELKESLLQQTKFLSSRGLIAHSFWLGDEDEEMNGLLFTYYNRAELISIISESYDILSTLSYQEFKEDDSLFVVARIKEVKE</sequence>
<dbReference type="PANTHER" id="PTHR43861:SF1">
    <property type="entry name" value="TRANS-ACONITATE 2-METHYLTRANSFERASE"/>
    <property type="match status" value="1"/>
</dbReference>
<protein>
    <submittedName>
        <fullName evidence="4">Class I SAM-dependent methyltransferase</fullName>
    </submittedName>
</protein>
<keyword evidence="5" id="KW-1185">Reference proteome</keyword>
<dbReference type="AlphaFoldDB" id="A0A5C6QSJ7"/>
<dbReference type="OrthoDB" id="9789123at2"/>
<dbReference type="InterPro" id="IPR029063">
    <property type="entry name" value="SAM-dependent_MTases_sf"/>
</dbReference>
<dbReference type="RefSeq" id="WP_146782306.1">
    <property type="nucleotide sequence ID" value="NZ_VOLT01000001.1"/>
</dbReference>
<dbReference type="InterPro" id="IPR041698">
    <property type="entry name" value="Methyltransf_25"/>
</dbReference>
<evidence type="ECO:0000259" key="3">
    <source>
        <dbReference type="Pfam" id="PF13649"/>
    </source>
</evidence>
<dbReference type="GO" id="GO:0032259">
    <property type="term" value="P:methylation"/>
    <property type="evidence" value="ECO:0007669"/>
    <property type="project" value="UniProtKB-KW"/>
</dbReference>
<organism evidence="4 5">
    <name type="scientific">Colwellia demingiae</name>
    <dbReference type="NCBI Taxonomy" id="89401"/>
    <lineage>
        <taxon>Bacteria</taxon>
        <taxon>Pseudomonadati</taxon>
        <taxon>Pseudomonadota</taxon>
        <taxon>Gammaproteobacteria</taxon>
        <taxon>Alteromonadales</taxon>
        <taxon>Colwelliaceae</taxon>
        <taxon>Colwellia</taxon>
    </lineage>
</organism>
<dbReference type="Pfam" id="PF13649">
    <property type="entry name" value="Methyltransf_25"/>
    <property type="match status" value="1"/>
</dbReference>
<dbReference type="Proteomes" id="UP000321822">
    <property type="component" value="Unassembled WGS sequence"/>
</dbReference>
<dbReference type="PANTHER" id="PTHR43861">
    <property type="entry name" value="TRANS-ACONITATE 2-METHYLTRANSFERASE-RELATED"/>
    <property type="match status" value="1"/>
</dbReference>
<evidence type="ECO:0000313" key="5">
    <source>
        <dbReference type="Proteomes" id="UP000321822"/>
    </source>
</evidence>
<evidence type="ECO:0000313" key="4">
    <source>
        <dbReference type="EMBL" id="TWX71849.1"/>
    </source>
</evidence>
<evidence type="ECO:0000256" key="2">
    <source>
        <dbReference type="ARBA" id="ARBA00022679"/>
    </source>
</evidence>
<comment type="caution">
    <text evidence="4">The sequence shown here is derived from an EMBL/GenBank/DDBJ whole genome shotgun (WGS) entry which is preliminary data.</text>
</comment>
<dbReference type="GO" id="GO:0008168">
    <property type="term" value="F:methyltransferase activity"/>
    <property type="evidence" value="ECO:0007669"/>
    <property type="project" value="UniProtKB-KW"/>
</dbReference>
<evidence type="ECO:0000256" key="1">
    <source>
        <dbReference type="ARBA" id="ARBA00022603"/>
    </source>
</evidence>
<name>A0A5C6QSJ7_9GAMM</name>
<dbReference type="EMBL" id="VOLT01000001">
    <property type="protein sequence ID" value="TWX71849.1"/>
    <property type="molecule type" value="Genomic_DNA"/>
</dbReference>
<reference evidence="4 5" key="1">
    <citation type="submission" date="2019-07" db="EMBL/GenBank/DDBJ databases">
        <title>Genomes of sea-ice associated Colwellia species.</title>
        <authorList>
            <person name="Bowman J.P."/>
        </authorList>
    </citation>
    <scope>NUCLEOTIDE SEQUENCE [LARGE SCALE GENOMIC DNA]</scope>
    <source>
        <strain evidence="4 5">ACAM 459</strain>
    </source>
</reference>
<keyword evidence="2 4" id="KW-0808">Transferase</keyword>
<accession>A0A5C6QSJ7</accession>
<dbReference type="Gene3D" id="3.40.50.150">
    <property type="entry name" value="Vaccinia Virus protein VP39"/>
    <property type="match status" value="1"/>
</dbReference>
<gene>
    <name evidence="4" type="ORF">ESZ36_01045</name>
</gene>
<proteinExistence type="predicted"/>
<feature type="domain" description="Methyltransferase" evidence="3">
    <location>
        <begin position="40"/>
        <end position="124"/>
    </location>
</feature>
<keyword evidence="1 4" id="KW-0489">Methyltransferase</keyword>
<dbReference type="SUPFAM" id="SSF53335">
    <property type="entry name" value="S-adenosyl-L-methionine-dependent methyltransferases"/>
    <property type="match status" value="1"/>
</dbReference>